<dbReference type="InterPro" id="IPR044044">
    <property type="entry name" value="DUF5679"/>
</dbReference>
<dbReference type="Pfam" id="PF18930">
    <property type="entry name" value="DUF5679"/>
    <property type="match status" value="1"/>
</dbReference>
<dbReference type="EMBL" id="FQVN01000008">
    <property type="protein sequence ID" value="SHG37644.1"/>
    <property type="molecule type" value="Genomic_DNA"/>
</dbReference>
<keyword evidence="3" id="KW-1185">Reference proteome</keyword>
<evidence type="ECO:0000259" key="1">
    <source>
        <dbReference type="Pfam" id="PF18930"/>
    </source>
</evidence>
<sequence length="54" mass="6037">MAQTSTSTYNGYCVKCREKRDFEGKVEEKSGRRMAKGVCPVCGTKMTRILGKES</sequence>
<evidence type="ECO:0000313" key="2">
    <source>
        <dbReference type="EMBL" id="SHG37644.1"/>
    </source>
</evidence>
<gene>
    <name evidence="2" type="ORF">SAMN05444320_108203</name>
</gene>
<dbReference type="AlphaFoldDB" id="A0A1M5JAP6"/>
<protein>
    <recommendedName>
        <fullName evidence="1">DUF5679 domain-containing protein</fullName>
    </recommendedName>
</protein>
<reference evidence="2 3" key="1">
    <citation type="submission" date="2016-11" db="EMBL/GenBank/DDBJ databases">
        <authorList>
            <person name="Jaros S."/>
            <person name="Januszkiewicz K."/>
            <person name="Wedrychowicz H."/>
        </authorList>
    </citation>
    <scope>NUCLEOTIDE SEQUENCE [LARGE SCALE GENOMIC DNA]</scope>
    <source>
        <strain evidence="2 3">DSM 44523</strain>
    </source>
</reference>
<accession>A0A1M5JAP6</accession>
<dbReference type="Proteomes" id="UP000184501">
    <property type="component" value="Unassembled WGS sequence"/>
</dbReference>
<organism evidence="2 3">
    <name type="scientific">Streptoalloteichus hindustanus</name>
    <dbReference type="NCBI Taxonomy" id="2017"/>
    <lineage>
        <taxon>Bacteria</taxon>
        <taxon>Bacillati</taxon>
        <taxon>Actinomycetota</taxon>
        <taxon>Actinomycetes</taxon>
        <taxon>Pseudonocardiales</taxon>
        <taxon>Pseudonocardiaceae</taxon>
        <taxon>Streptoalloteichus</taxon>
    </lineage>
</organism>
<evidence type="ECO:0000313" key="3">
    <source>
        <dbReference type="Proteomes" id="UP000184501"/>
    </source>
</evidence>
<feature type="domain" description="DUF5679" evidence="1">
    <location>
        <begin position="12"/>
        <end position="49"/>
    </location>
</feature>
<dbReference type="RefSeq" id="WP_200797659.1">
    <property type="nucleotide sequence ID" value="NZ_FQVN01000008.1"/>
</dbReference>
<proteinExistence type="predicted"/>
<name>A0A1M5JAP6_STRHI</name>
<dbReference type="STRING" id="2017.SAMN05444320_108203"/>